<evidence type="ECO:0000256" key="2">
    <source>
        <dbReference type="ARBA" id="ARBA00022989"/>
    </source>
</evidence>
<reference evidence="7" key="1">
    <citation type="submission" date="2016-11" db="UniProtKB">
        <authorList>
            <consortium name="WormBaseParasite"/>
        </authorList>
    </citation>
    <scope>IDENTIFICATION</scope>
</reference>
<dbReference type="GO" id="GO:0016020">
    <property type="term" value="C:membrane"/>
    <property type="evidence" value="ECO:0007669"/>
    <property type="project" value="UniProtKB-SubCell"/>
</dbReference>
<dbReference type="AlphaFoldDB" id="A0A1I8ASY3"/>
<accession>A0A1I8ASY3</accession>
<evidence type="ECO:0000313" key="7">
    <source>
        <dbReference type="WBParaSite" id="L893_g8559.t1"/>
    </source>
</evidence>
<dbReference type="PANTHER" id="PTHR12483">
    <property type="entry name" value="SOLUTE CARRIER FAMILY 31 COPPER TRANSPORTERS"/>
    <property type="match status" value="1"/>
</dbReference>
<dbReference type="Proteomes" id="UP000095287">
    <property type="component" value="Unplaced"/>
</dbReference>
<name>A0A1I8ASY3_9BILA</name>
<evidence type="ECO:0000313" key="6">
    <source>
        <dbReference type="Proteomes" id="UP000095287"/>
    </source>
</evidence>
<evidence type="ECO:0000256" key="3">
    <source>
        <dbReference type="ARBA" id="ARBA00023136"/>
    </source>
</evidence>
<keyword evidence="4" id="KW-0186">Copper</keyword>
<dbReference type="InterPro" id="IPR007274">
    <property type="entry name" value="Cop_transporter"/>
</dbReference>
<proteinExistence type="inferred from homology"/>
<comment type="similarity">
    <text evidence="4">Belongs to the copper transporter (Ctr) (TC 1.A.56) family. SLC31A subfamily.</text>
</comment>
<comment type="subcellular location">
    <subcellularLocation>
        <location evidence="4">Membrane</location>
        <topology evidence="4">Multi-pass membrane protein</topology>
    </subcellularLocation>
</comment>
<dbReference type="GO" id="GO:0005375">
    <property type="term" value="F:copper ion transmembrane transporter activity"/>
    <property type="evidence" value="ECO:0007669"/>
    <property type="project" value="UniProtKB-UniRule"/>
</dbReference>
<keyword evidence="4" id="KW-0813">Transport</keyword>
<sequence>MVATTGAPMAEDGDFGLFFPPADPKVIAASSGGAVDHGAHAHHNHNGDAHAHQNHNGGAHGAGAHGGHEMKMWFHGGYSEVILFDFWKIDSLYGLILSCVIIFIMAAAYEGLKWFRVYLQMSAKRRGERASPLLNGNANGGSDVYCPTTTPPVITVRGRRSPSISVKGKASALGASRLIDAALYVIQLTMAYCLMLVAMTYNTYLTAAVVLGAGFGHWLFAAMDSMTAEPDQADAFTSDACH</sequence>
<keyword evidence="4" id="KW-0406">Ion transport</keyword>
<dbReference type="WBParaSite" id="L893_g8559.t1">
    <property type="protein sequence ID" value="L893_g8559.t1"/>
    <property type="gene ID" value="L893_g8559"/>
</dbReference>
<keyword evidence="6" id="KW-1185">Reference proteome</keyword>
<evidence type="ECO:0000256" key="1">
    <source>
        <dbReference type="ARBA" id="ARBA00022692"/>
    </source>
</evidence>
<evidence type="ECO:0000256" key="5">
    <source>
        <dbReference type="SAM" id="MobiDB-lite"/>
    </source>
</evidence>
<keyword evidence="2 4" id="KW-1133">Transmembrane helix</keyword>
<evidence type="ECO:0000256" key="4">
    <source>
        <dbReference type="RuleBase" id="RU367022"/>
    </source>
</evidence>
<keyword evidence="3 4" id="KW-0472">Membrane</keyword>
<feature type="region of interest" description="Disordered" evidence="5">
    <location>
        <begin position="35"/>
        <end position="63"/>
    </location>
</feature>
<keyword evidence="1 4" id="KW-0812">Transmembrane</keyword>
<feature type="transmembrane region" description="Helical" evidence="4">
    <location>
        <begin position="92"/>
        <end position="112"/>
    </location>
</feature>
<organism evidence="6 7">
    <name type="scientific">Steinernema glaseri</name>
    <dbReference type="NCBI Taxonomy" id="37863"/>
    <lineage>
        <taxon>Eukaryota</taxon>
        <taxon>Metazoa</taxon>
        <taxon>Ecdysozoa</taxon>
        <taxon>Nematoda</taxon>
        <taxon>Chromadorea</taxon>
        <taxon>Rhabditida</taxon>
        <taxon>Tylenchina</taxon>
        <taxon>Panagrolaimomorpha</taxon>
        <taxon>Strongyloidoidea</taxon>
        <taxon>Steinernematidae</taxon>
        <taxon>Steinernema</taxon>
    </lineage>
</organism>
<dbReference type="PANTHER" id="PTHR12483:SF127">
    <property type="entry name" value="COPPER TRANSPORT PROTEIN"/>
    <property type="match status" value="1"/>
</dbReference>
<dbReference type="Pfam" id="PF04145">
    <property type="entry name" value="Ctr"/>
    <property type="match status" value="1"/>
</dbReference>
<protein>
    <recommendedName>
        <fullName evidence="4">Copper transport protein</fullName>
    </recommendedName>
</protein>
<feature type="transmembrane region" description="Helical" evidence="4">
    <location>
        <begin position="204"/>
        <end position="222"/>
    </location>
</feature>
<keyword evidence="4" id="KW-0187">Copper transport</keyword>